<gene>
    <name evidence="2" type="ORF">MM817_00919</name>
</gene>
<feature type="transmembrane region" description="Helical" evidence="1">
    <location>
        <begin position="43"/>
        <end position="63"/>
    </location>
</feature>
<accession>A0A9X1V9M9</accession>
<feature type="transmembrane region" description="Helical" evidence="1">
    <location>
        <begin position="12"/>
        <end position="31"/>
    </location>
</feature>
<organism evidence="2 3">
    <name type="scientific">Sulfoacidibacillus ferrooxidans</name>
    <dbReference type="NCBI Taxonomy" id="2005001"/>
    <lineage>
        <taxon>Bacteria</taxon>
        <taxon>Bacillati</taxon>
        <taxon>Bacillota</taxon>
        <taxon>Bacilli</taxon>
        <taxon>Bacillales</taxon>
        <taxon>Alicyclobacillaceae</taxon>
        <taxon>Sulfoacidibacillus</taxon>
    </lineage>
</organism>
<reference evidence="2" key="1">
    <citation type="submission" date="2022-03" db="EMBL/GenBank/DDBJ databases">
        <title>Draft Genome Sequence of Firmicute Strain S0AB, a Heterotrophic Iron/Sulfur-Oxidizing Extreme Acidophile.</title>
        <authorList>
            <person name="Vergara E."/>
            <person name="Pakostova E."/>
            <person name="Johnson D.B."/>
            <person name="Holmes D.S."/>
        </authorList>
    </citation>
    <scope>NUCLEOTIDE SEQUENCE</scope>
    <source>
        <strain evidence="2">S0AB</strain>
    </source>
</reference>
<sequence>MPDLRKEMVAESTARHGVVVFLLFFILIELYNSSVPAKDQLKVGAAWTGWGITFILLAFFFIMPELEAKVLAAG</sequence>
<comment type="caution">
    <text evidence="2">The sequence shown here is derived from an EMBL/GenBank/DDBJ whole genome shotgun (WGS) entry which is preliminary data.</text>
</comment>
<keyword evidence="1" id="KW-0472">Membrane</keyword>
<dbReference type="AlphaFoldDB" id="A0A9X1V9M9"/>
<keyword evidence="1" id="KW-1133">Transmembrane helix</keyword>
<keyword evidence="3" id="KW-1185">Reference proteome</keyword>
<dbReference type="Proteomes" id="UP001139263">
    <property type="component" value="Unassembled WGS sequence"/>
</dbReference>
<evidence type="ECO:0000313" key="3">
    <source>
        <dbReference type="Proteomes" id="UP001139263"/>
    </source>
</evidence>
<protein>
    <submittedName>
        <fullName evidence="2">Uncharacterized protein</fullName>
    </submittedName>
</protein>
<name>A0A9X1V9M9_9BACL</name>
<proteinExistence type="predicted"/>
<dbReference type="EMBL" id="JALBUF010000001">
    <property type="protein sequence ID" value="MCI0182653.1"/>
    <property type="molecule type" value="Genomic_DNA"/>
</dbReference>
<evidence type="ECO:0000256" key="1">
    <source>
        <dbReference type="SAM" id="Phobius"/>
    </source>
</evidence>
<dbReference type="RefSeq" id="WP_241712223.1">
    <property type="nucleotide sequence ID" value="NZ_JALBUF010000001.1"/>
</dbReference>
<evidence type="ECO:0000313" key="2">
    <source>
        <dbReference type="EMBL" id="MCI0182653.1"/>
    </source>
</evidence>
<keyword evidence="1" id="KW-0812">Transmembrane</keyword>